<dbReference type="Proteomes" id="UP000028045">
    <property type="component" value="Unassembled WGS sequence"/>
</dbReference>
<sequence length="94" mass="10895">MLHKYFPSLLSPYIIYLDSKGLGDQERRNRTFTSATKLQDKLNELRENHEDFETAKVLILLPWSIATHRLIIKSTYISLNSSTIQELEGITNNT</sequence>
<protein>
    <submittedName>
        <fullName evidence="1">Uncharacterized protein</fullName>
    </submittedName>
</protein>
<dbReference type="AlphaFoldDB" id="A0A084ASM2"/>
<gene>
    <name evidence="1" type="ORF">S7711_11112</name>
</gene>
<evidence type="ECO:0000313" key="2">
    <source>
        <dbReference type="Proteomes" id="UP000028045"/>
    </source>
</evidence>
<keyword evidence="2" id="KW-1185">Reference proteome</keyword>
<dbReference type="HOGENOM" id="CLU_185500_0_0_1"/>
<proteinExistence type="predicted"/>
<accession>A0A084ASM2</accession>
<dbReference type="EMBL" id="KL648584">
    <property type="protein sequence ID" value="KEY68301.1"/>
    <property type="molecule type" value="Genomic_DNA"/>
</dbReference>
<name>A0A084ASM2_STACB</name>
<organism evidence="1 2">
    <name type="scientific">Stachybotrys chartarum (strain CBS 109288 / IBT 7711)</name>
    <name type="common">Toxic black mold</name>
    <name type="synonym">Stilbospora chartarum</name>
    <dbReference type="NCBI Taxonomy" id="1280523"/>
    <lineage>
        <taxon>Eukaryota</taxon>
        <taxon>Fungi</taxon>
        <taxon>Dikarya</taxon>
        <taxon>Ascomycota</taxon>
        <taxon>Pezizomycotina</taxon>
        <taxon>Sordariomycetes</taxon>
        <taxon>Hypocreomycetidae</taxon>
        <taxon>Hypocreales</taxon>
        <taxon>Stachybotryaceae</taxon>
        <taxon>Stachybotrys</taxon>
    </lineage>
</organism>
<evidence type="ECO:0000313" key="1">
    <source>
        <dbReference type="EMBL" id="KEY68301.1"/>
    </source>
</evidence>
<reference evidence="1 2" key="1">
    <citation type="journal article" date="2014" name="BMC Genomics">
        <title>Comparative genome sequencing reveals chemotype-specific gene clusters in the toxigenic black mold Stachybotrys.</title>
        <authorList>
            <person name="Semeiks J."/>
            <person name="Borek D."/>
            <person name="Otwinowski Z."/>
            <person name="Grishin N.V."/>
        </authorList>
    </citation>
    <scope>NUCLEOTIDE SEQUENCE [LARGE SCALE GENOMIC DNA]</scope>
    <source>
        <strain evidence="2">CBS 109288 / IBT 7711</strain>
    </source>
</reference>